<keyword evidence="4 14" id="KW-0813">Transport</keyword>
<evidence type="ECO:0000256" key="2">
    <source>
        <dbReference type="ARBA" id="ARBA00004397"/>
    </source>
</evidence>
<dbReference type="Pfam" id="PF04810">
    <property type="entry name" value="zf-Sec23_Sec24"/>
    <property type="match status" value="1"/>
</dbReference>
<evidence type="ECO:0000256" key="1">
    <source>
        <dbReference type="ARBA" id="ARBA00004299"/>
    </source>
</evidence>
<evidence type="ECO:0000259" key="17">
    <source>
        <dbReference type="Pfam" id="PF04815"/>
    </source>
</evidence>
<evidence type="ECO:0000256" key="4">
    <source>
        <dbReference type="ARBA" id="ARBA00022448"/>
    </source>
</evidence>
<gene>
    <name evidence="18" type="primary">SEC23_0</name>
    <name evidence="18" type="ORF">Cantr_00205</name>
</gene>
<dbReference type="Gene3D" id="3.40.20.10">
    <property type="entry name" value="Severin"/>
    <property type="match status" value="1"/>
</dbReference>
<dbReference type="InterPro" id="IPR036465">
    <property type="entry name" value="vWFA_dom_sf"/>
</dbReference>
<evidence type="ECO:0000256" key="6">
    <source>
        <dbReference type="ARBA" id="ARBA00022723"/>
    </source>
</evidence>
<keyword evidence="8 14" id="KW-0862">Zinc</keyword>
<reference evidence="18 19" key="1">
    <citation type="submission" date="2018-06" db="EMBL/GenBank/DDBJ databases">
        <title>Whole genome sequencing of Candida tropicalis (genome annotated by CSBL at Korea University).</title>
        <authorList>
            <person name="Ahn J."/>
        </authorList>
    </citation>
    <scope>NUCLEOTIDE SEQUENCE [LARGE SCALE GENOMIC DNA]</scope>
    <source>
        <strain evidence="18 19">ATCC 20962</strain>
    </source>
</reference>
<dbReference type="OrthoDB" id="4093209at2759"/>
<protein>
    <recommendedName>
        <fullName evidence="14">Protein transport protein SEC23</fullName>
    </recommendedName>
</protein>
<dbReference type="GO" id="GO:0070971">
    <property type="term" value="C:endoplasmic reticulum exit site"/>
    <property type="evidence" value="ECO:0007669"/>
    <property type="project" value="TreeGrafter"/>
</dbReference>
<evidence type="ECO:0000313" key="19">
    <source>
        <dbReference type="Proteomes" id="UP000253472"/>
    </source>
</evidence>
<keyword evidence="9 14" id="KW-0931">ER-Golgi transport</keyword>
<dbReference type="InterPro" id="IPR006896">
    <property type="entry name" value="Sec23/24_trunk_dom"/>
</dbReference>
<dbReference type="GO" id="GO:0005096">
    <property type="term" value="F:GTPase activator activity"/>
    <property type="evidence" value="ECO:0007669"/>
    <property type="project" value="TreeGrafter"/>
</dbReference>
<dbReference type="InterPro" id="IPR037364">
    <property type="entry name" value="Sec23"/>
</dbReference>
<organism evidence="18 19">
    <name type="scientific">Candida viswanathii</name>
    <dbReference type="NCBI Taxonomy" id="5486"/>
    <lineage>
        <taxon>Eukaryota</taxon>
        <taxon>Fungi</taxon>
        <taxon>Dikarya</taxon>
        <taxon>Ascomycota</taxon>
        <taxon>Saccharomycotina</taxon>
        <taxon>Pichiomycetes</taxon>
        <taxon>Debaryomycetaceae</taxon>
        <taxon>Candida/Lodderomyces clade</taxon>
        <taxon>Candida</taxon>
    </lineage>
</organism>
<dbReference type="Gene3D" id="1.20.120.730">
    <property type="entry name" value="Sec23/Sec24 helical domain"/>
    <property type="match status" value="1"/>
</dbReference>
<dbReference type="SUPFAM" id="SSF82919">
    <property type="entry name" value="Zn-finger domain of Sec23/24"/>
    <property type="match status" value="1"/>
</dbReference>
<proteinExistence type="inferred from homology"/>
<accession>A0A367YEY7</accession>
<dbReference type="SUPFAM" id="SSF81811">
    <property type="entry name" value="Helical domain of Sec23/24"/>
    <property type="match status" value="1"/>
</dbReference>
<dbReference type="GO" id="GO:0008270">
    <property type="term" value="F:zinc ion binding"/>
    <property type="evidence" value="ECO:0007669"/>
    <property type="project" value="InterPro"/>
</dbReference>
<dbReference type="InterPro" id="IPR006900">
    <property type="entry name" value="Sec23/24_helical_dom"/>
</dbReference>
<evidence type="ECO:0000259" key="15">
    <source>
        <dbReference type="Pfam" id="PF04810"/>
    </source>
</evidence>
<dbReference type="InterPro" id="IPR029006">
    <property type="entry name" value="ADF-H/Gelsolin-like_dom_sf"/>
</dbReference>
<evidence type="ECO:0000256" key="11">
    <source>
        <dbReference type="ARBA" id="ARBA00023136"/>
    </source>
</evidence>
<evidence type="ECO:0000256" key="10">
    <source>
        <dbReference type="ARBA" id="ARBA00022927"/>
    </source>
</evidence>
<dbReference type="Proteomes" id="UP000253472">
    <property type="component" value="Unassembled WGS sequence"/>
</dbReference>
<keyword evidence="5 14" id="KW-0963">Cytoplasm</keyword>
<keyword evidence="14" id="KW-0333">Golgi apparatus</keyword>
<comment type="function">
    <text evidence="13 14">Component of the coat protein complex II (COPII) which promotes the formation of transport vesicles from the endoplasmic reticulum (ER). The coat has two main functions, the physical deformation of the endoplasmic reticulum membrane into vesicles and the selection of cargo molecules.</text>
</comment>
<comment type="subcellular location">
    <subcellularLocation>
        <location evidence="14">Cytoplasm</location>
    </subcellularLocation>
    <subcellularLocation>
        <location evidence="1 14">Cytoplasmic vesicle</location>
        <location evidence="1 14">COPII-coated vesicle membrane</location>
        <topology evidence="1 14">Peripheral membrane protein</topology>
        <orientation evidence="1 14">Cytoplasmic side</orientation>
    </subcellularLocation>
    <subcellularLocation>
        <location evidence="2 14">Endoplasmic reticulum membrane</location>
        <topology evidence="2 14">Peripheral membrane protein</topology>
        <orientation evidence="2 14">Cytoplasmic side</orientation>
    </subcellularLocation>
    <subcellularLocation>
        <location evidence="14">Golgi apparatus membrane</location>
        <topology evidence="14">Peripheral membrane protein</topology>
        <orientation evidence="14">Cytoplasmic side</orientation>
    </subcellularLocation>
</comment>
<dbReference type="AlphaFoldDB" id="A0A367YEY7"/>
<dbReference type="STRING" id="5486.A0A367YEY7"/>
<keyword evidence="11 14" id="KW-0472">Membrane</keyword>
<evidence type="ECO:0000256" key="12">
    <source>
        <dbReference type="ARBA" id="ARBA00023329"/>
    </source>
</evidence>
<keyword evidence="7 14" id="KW-0256">Endoplasmic reticulum</keyword>
<dbReference type="GO" id="GO:0030127">
    <property type="term" value="C:COPII vesicle coat"/>
    <property type="evidence" value="ECO:0007669"/>
    <property type="project" value="InterPro"/>
</dbReference>
<dbReference type="Gene3D" id="2.60.40.1670">
    <property type="entry name" value="beta-sandwich domain of Sec23/24"/>
    <property type="match status" value="1"/>
</dbReference>
<dbReference type="InterPro" id="IPR036175">
    <property type="entry name" value="Sec23/24_helical_dom_sf"/>
</dbReference>
<dbReference type="PANTHER" id="PTHR11141:SF0">
    <property type="entry name" value="PROTEIN TRANSPORT PROTEIN SEC23"/>
    <property type="match status" value="1"/>
</dbReference>
<dbReference type="SUPFAM" id="SSF81995">
    <property type="entry name" value="beta-sandwich domain of Sec23/24"/>
    <property type="match status" value="1"/>
</dbReference>
<comment type="similarity">
    <text evidence="3 14">Belongs to the SEC23/SEC24 family. SEC23 subfamily.</text>
</comment>
<dbReference type="EMBL" id="QLNQ01000022">
    <property type="protein sequence ID" value="RCK64418.1"/>
    <property type="molecule type" value="Genomic_DNA"/>
</dbReference>
<evidence type="ECO:0000256" key="5">
    <source>
        <dbReference type="ARBA" id="ARBA00022490"/>
    </source>
</evidence>
<evidence type="ECO:0000256" key="9">
    <source>
        <dbReference type="ARBA" id="ARBA00022892"/>
    </source>
</evidence>
<dbReference type="SUPFAM" id="SSF82754">
    <property type="entry name" value="C-terminal, gelsolin-like domain of Sec23/24"/>
    <property type="match status" value="1"/>
</dbReference>
<keyword evidence="10 14" id="KW-0653">Protein transport</keyword>
<feature type="domain" description="Sec23/Sec24 helical" evidence="17">
    <location>
        <begin position="578"/>
        <end position="692"/>
    </location>
</feature>
<evidence type="ECO:0000259" key="16">
    <source>
        <dbReference type="Pfam" id="PF04811"/>
    </source>
</evidence>
<dbReference type="SUPFAM" id="SSF53300">
    <property type="entry name" value="vWA-like"/>
    <property type="match status" value="1"/>
</dbReference>
<dbReference type="PANTHER" id="PTHR11141">
    <property type="entry name" value="PROTEIN TRANSPORT PROTEIN SEC23"/>
    <property type="match status" value="1"/>
</dbReference>
<dbReference type="GO" id="GO:0090110">
    <property type="term" value="P:COPII-coated vesicle cargo loading"/>
    <property type="evidence" value="ECO:0007669"/>
    <property type="project" value="TreeGrafter"/>
</dbReference>
<name>A0A367YEY7_9ASCO</name>
<feature type="domain" description="Sec23/Sec24 trunk" evidence="16">
    <location>
        <begin position="132"/>
        <end position="359"/>
    </location>
</feature>
<keyword evidence="6 14" id="KW-0479">Metal-binding</keyword>
<dbReference type="Gene3D" id="3.40.50.410">
    <property type="entry name" value="von Willebrand factor, type A domain"/>
    <property type="match status" value="1"/>
</dbReference>
<evidence type="ECO:0000256" key="13">
    <source>
        <dbReference type="ARBA" id="ARBA00025471"/>
    </source>
</evidence>
<evidence type="ECO:0000256" key="7">
    <source>
        <dbReference type="ARBA" id="ARBA00022824"/>
    </source>
</evidence>
<sequence>MPGQHVPDDPATVEFNWNVFPVTRLEESQMVVPLGCLYSPFSSLSPDVPQTSAPPVTCQTCQAYLNPFIKLDRKNGMWWCPFCEKRSYLPESLQIPENVTSVDDWPVEMRETSLTIDYYLPEDITTRSNENSPLVYYFVIDRYQHTGDSSFSSLIGSIIDTVHKLPSGSLIGLMTFNKGVQVHSIVQDEMVDISIADISKPSTHTKLFLEETVLKLLSKLGLQPLSAEHSKNQLVEKGYLVELNPSSIGFITDYIRNVPGTFTESFKPPRATGIAHYIYSILFSQVAFKNFIAKVLFFTSGPGTEFPGKIVDFKDKMRTHSDIYALDAERFTTASKFYTILSYLANGQSMKKSVEIYKSSAANTTKSDIDQTAPVWSVHLFAGSLDQVGAYEMKPLTGNSSGSVYLLETFDSYLLKQVLERCIEVGKHKAVLEISTSARLKTSKLVYSGSYALPSSYHKASKFHHMYHDKIDDELGEFDSPHVKKGFTNRWKFNELSQDDALSLFFKMDTVRSATELTKSGISEVFIQFKLKHWDSNKKKWVLRVTTIKKPTTLAYLKVNEKHKSEIFKDHKFILGFNQKVWVVLLSRLLINKIDTNLGYASFDKLVDQIDGTIVKLLYYFGGISVNVNHAQSSNPYYRLQTMYEINENFKALPSLVYNLRRNFNLVKIFNSSPDETAFYHSWFLTMNERLSLKVIEPVLYNALDSDVKRLPLDTSCLEAAQHKSFLVLDTGFLLVLYYQYAQNEKLPLHPSNNDSIIENRSELLPWEFIDTLVNSRQVVPKIIVTQRNHSQARFLLSRLNPLERDLPKLEELEISKGSSYWSFLKPAKLTPKIMTDDVSLKQYYDNLVQQVKNYRV</sequence>
<dbReference type="Pfam" id="PF04811">
    <property type="entry name" value="Sec23_trunk"/>
    <property type="match status" value="1"/>
</dbReference>
<dbReference type="InterPro" id="IPR036174">
    <property type="entry name" value="Znf_Sec23_Sec24_sf"/>
</dbReference>
<dbReference type="GO" id="GO:0000139">
    <property type="term" value="C:Golgi membrane"/>
    <property type="evidence" value="ECO:0007669"/>
    <property type="project" value="UniProtKB-SubCell"/>
</dbReference>
<dbReference type="Pfam" id="PF04815">
    <property type="entry name" value="Sec23_helical"/>
    <property type="match status" value="1"/>
</dbReference>
<dbReference type="InterPro" id="IPR006895">
    <property type="entry name" value="Znf_Sec23_Sec24"/>
</dbReference>
<keyword evidence="19" id="KW-1185">Reference proteome</keyword>
<evidence type="ECO:0000256" key="3">
    <source>
        <dbReference type="ARBA" id="ARBA00009210"/>
    </source>
</evidence>
<dbReference type="GO" id="GO:0005789">
    <property type="term" value="C:endoplasmic reticulum membrane"/>
    <property type="evidence" value="ECO:0007669"/>
    <property type="project" value="UniProtKB-SubCell"/>
</dbReference>
<dbReference type="InterPro" id="IPR036180">
    <property type="entry name" value="Gelsolin-like_dom_sf"/>
</dbReference>
<dbReference type="Gene3D" id="2.30.30.380">
    <property type="entry name" value="Zn-finger domain of Sec23/24"/>
    <property type="match status" value="1"/>
</dbReference>
<comment type="caution">
    <text evidence="18">The sequence shown here is derived from an EMBL/GenBank/DDBJ whole genome shotgun (WGS) entry which is preliminary data.</text>
</comment>
<evidence type="ECO:0000313" key="18">
    <source>
        <dbReference type="EMBL" id="RCK64418.1"/>
    </source>
</evidence>
<evidence type="ECO:0000256" key="14">
    <source>
        <dbReference type="RuleBase" id="RU365030"/>
    </source>
</evidence>
<dbReference type="GO" id="GO:0006886">
    <property type="term" value="P:intracellular protein transport"/>
    <property type="evidence" value="ECO:0007669"/>
    <property type="project" value="InterPro"/>
</dbReference>
<keyword evidence="12 14" id="KW-0968">Cytoplasmic vesicle</keyword>
<evidence type="ECO:0000256" key="8">
    <source>
        <dbReference type="ARBA" id="ARBA00022833"/>
    </source>
</evidence>
<feature type="domain" description="Zinc finger Sec23/Sec24-type" evidence="15">
    <location>
        <begin position="55"/>
        <end position="91"/>
    </location>
</feature>